<feature type="domain" description="DH" evidence="1">
    <location>
        <begin position="25"/>
        <end position="113"/>
    </location>
</feature>
<evidence type="ECO:0000259" key="1">
    <source>
        <dbReference type="PROSITE" id="PS50010"/>
    </source>
</evidence>
<dbReference type="Gene3D" id="1.20.900.10">
    <property type="entry name" value="Dbl homology (DH) domain"/>
    <property type="match status" value="1"/>
</dbReference>
<organism evidence="2 3">
    <name type="scientific">Cirrhinus mrigala</name>
    <name type="common">Mrigala</name>
    <dbReference type="NCBI Taxonomy" id="683832"/>
    <lineage>
        <taxon>Eukaryota</taxon>
        <taxon>Metazoa</taxon>
        <taxon>Chordata</taxon>
        <taxon>Craniata</taxon>
        <taxon>Vertebrata</taxon>
        <taxon>Euteleostomi</taxon>
        <taxon>Actinopterygii</taxon>
        <taxon>Neopterygii</taxon>
        <taxon>Teleostei</taxon>
        <taxon>Ostariophysi</taxon>
        <taxon>Cypriniformes</taxon>
        <taxon>Cyprinidae</taxon>
        <taxon>Labeoninae</taxon>
        <taxon>Labeonini</taxon>
        <taxon>Cirrhinus</taxon>
    </lineage>
</organism>
<dbReference type="InterPro" id="IPR000219">
    <property type="entry name" value="DH_dom"/>
</dbReference>
<keyword evidence="3" id="KW-1185">Reference proteome</keyword>
<comment type="caution">
    <text evidence="2">The sequence shown here is derived from an EMBL/GenBank/DDBJ whole genome shotgun (WGS) entry which is preliminary data.</text>
</comment>
<feature type="non-terminal residue" evidence="2">
    <location>
        <position position="113"/>
    </location>
</feature>
<name>A0ABD0PY09_CIRMR</name>
<dbReference type="Pfam" id="PF00621">
    <property type="entry name" value="RhoGEF"/>
    <property type="match status" value="1"/>
</dbReference>
<proteinExistence type="predicted"/>
<protein>
    <recommendedName>
        <fullName evidence="1">DH domain-containing protein</fullName>
    </recommendedName>
</protein>
<dbReference type="PROSITE" id="PS50010">
    <property type="entry name" value="DH_2"/>
    <property type="match status" value="1"/>
</dbReference>
<evidence type="ECO:0000313" key="2">
    <source>
        <dbReference type="EMBL" id="KAL0178311.1"/>
    </source>
</evidence>
<evidence type="ECO:0000313" key="3">
    <source>
        <dbReference type="Proteomes" id="UP001529510"/>
    </source>
</evidence>
<reference evidence="2 3" key="1">
    <citation type="submission" date="2024-05" db="EMBL/GenBank/DDBJ databases">
        <title>Genome sequencing and assembly of Indian major carp, Cirrhinus mrigala (Hamilton, 1822).</title>
        <authorList>
            <person name="Mohindra V."/>
            <person name="Chowdhury L.M."/>
            <person name="Lal K."/>
            <person name="Jena J.K."/>
        </authorList>
    </citation>
    <scope>NUCLEOTIDE SEQUENCE [LARGE SCALE GENOMIC DNA]</scope>
    <source>
        <strain evidence="2">CM1030</strain>
        <tissue evidence="2">Blood</tissue>
    </source>
</reference>
<accession>A0ABD0PY09</accession>
<dbReference type="EMBL" id="JAMKFB020000013">
    <property type="protein sequence ID" value="KAL0178311.1"/>
    <property type="molecule type" value="Genomic_DNA"/>
</dbReference>
<dbReference type="SUPFAM" id="SSF48065">
    <property type="entry name" value="DBL homology domain (DH-domain)"/>
    <property type="match status" value="1"/>
</dbReference>
<dbReference type="Proteomes" id="UP001529510">
    <property type="component" value="Unassembled WGS sequence"/>
</dbReference>
<dbReference type="InterPro" id="IPR035899">
    <property type="entry name" value="DBL_dom_sf"/>
</dbReference>
<dbReference type="AlphaFoldDB" id="A0ABD0PY09"/>
<sequence>MFDQEEEMGLVSQSVEEVSSSGVLTYDDLVRLEIAEERQYLRELDLIIKVFRQAFTHGSKHFSAQDVELAFSNILEVHELTVKLLGLIEDAVEMTADGSPHPLVGSCFEDLAE</sequence>
<gene>
    <name evidence="2" type="ORF">M9458_027205</name>
</gene>